<dbReference type="Proteomes" id="UP001500994">
    <property type="component" value="Unassembled WGS sequence"/>
</dbReference>
<evidence type="ECO:0000256" key="1">
    <source>
        <dbReference type="SAM" id="MobiDB-lite"/>
    </source>
</evidence>
<name>A0ABP6EP71_9ACTN</name>
<gene>
    <name evidence="2" type="ORF">GCM10009864_47990</name>
</gene>
<sequence length="67" mass="6976">MRGGPARPALTPAPSGEGIRGWPGVVRATGGCPLRVPACRIPLAFPRVPRFNLGTLGKREGAWCGPD</sequence>
<keyword evidence="3" id="KW-1185">Reference proteome</keyword>
<feature type="region of interest" description="Disordered" evidence="1">
    <location>
        <begin position="1"/>
        <end position="22"/>
    </location>
</feature>
<reference evidence="3" key="1">
    <citation type="journal article" date="2019" name="Int. J. Syst. Evol. Microbiol.">
        <title>The Global Catalogue of Microorganisms (GCM) 10K type strain sequencing project: providing services to taxonomists for standard genome sequencing and annotation.</title>
        <authorList>
            <consortium name="The Broad Institute Genomics Platform"/>
            <consortium name="The Broad Institute Genome Sequencing Center for Infectious Disease"/>
            <person name="Wu L."/>
            <person name="Ma J."/>
        </authorList>
    </citation>
    <scope>NUCLEOTIDE SEQUENCE [LARGE SCALE GENOMIC DNA]</scope>
    <source>
        <strain evidence="3">JCM 16374</strain>
    </source>
</reference>
<comment type="caution">
    <text evidence="2">The sequence shown here is derived from an EMBL/GenBank/DDBJ whole genome shotgun (WGS) entry which is preliminary data.</text>
</comment>
<accession>A0ABP6EP71</accession>
<organism evidence="2 3">
    <name type="scientific">Streptomyces lunalinharesii</name>
    <dbReference type="NCBI Taxonomy" id="333384"/>
    <lineage>
        <taxon>Bacteria</taxon>
        <taxon>Bacillati</taxon>
        <taxon>Actinomycetota</taxon>
        <taxon>Actinomycetes</taxon>
        <taxon>Kitasatosporales</taxon>
        <taxon>Streptomycetaceae</taxon>
        <taxon>Streptomyces</taxon>
    </lineage>
</organism>
<protein>
    <submittedName>
        <fullName evidence="2">Uncharacterized protein</fullName>
    </submittedName>
</protein>
<evidence type="ECO:0000313" key="2">
    <source>
        <dbReference type="EMBL" id="GAA2671993.1"/>
    </source>
</evidence>
<evidence type="ECO:0000313" key="3">
    <source>
        <dbReference type="Proteomes" id="UP001500994"/>
    </source>
</evidence>
<dbReference type="EMBL" id="BAAARK010000016">
    <property type="protein sequence ID" value="GAA2671993.1"/>
    <property type="molecule type" value="Genomic_DNA"/>
</dbReference>
<proteinExistence type="predicted"/>